<evidence type="ECO:0000313" key="6">
    <source>
        <dbReference type="EMBL" id="EUA64269.1"/>
    </source>
</evidence>
<organism evidence="6 7">
    <name type="scientific">Mycobacteroides abscessus 1948</name>
    <dbReference type="NCBI Taxonomy" id="1299323"/>
    <lineage>
        <taxon>Bacteria</taxon>
        <taxon>Bacillati</taxon>
        <taxon>Actinomycetota</taxon>
        <taxon>Actinomycetes</taxon>
        <taxon>Mycobacteriales</taxon>
        <taxon>Mycobacteriaceae</taxon>
        <taxon>Mycobacteroides</taxon>
        <taxon>Mycobacteroides abscessus</taxon>
    </lineage>
</organism>
<evidence type="ECO:0000259" key="5">
    <source>
        <dbReference type="PROSITE" id="PS51206"/>
    </source>
</evidence>
<evidence type="ECO:0000313" key="7">
    <source>
        <dbReference type="Proteomes" id="UP000021210"/>
    </source>
</evidence>
<dbReference type="InterPro" id="IPR006500">
    <property type="entry name" value="Helicase_put_C_phage/plasmid"/>
</dbReference>
<dbReference type="PANTHER" id="PTHR35372:SF2">
    <property type="entry name" value="SF3 HELICASE DOMAIN-CONTAINING PROTEIN"/>
    <property type="match status" value="1"/>
</dbReference>
<dbReference type="PANTHER" id="PTHR35372">
    <property type="entry name" value="ATP BINDING PROTEIN-RELATED"/>
    <property type="match status" value="1"/>
</dbReference>
<dbReference type="NCBIfam" id="TIGR01613">
    <property type="entry name" value="primase_Cterm"/>
    <property type="match status" value="1"/>
</dbReference>
<keyword evidence="3" id="KW-0067">ATP-binding</keyword>
<dbReference type="InterPro" id="IPR027417">
    <property type="entry name" value="P-loop_NTPase"/>
</dbReference>
<evidence type="ECO:0000256" key="3">
    <source>
        <dbReference type="ARBA" id="ARBA00022840"/>
    </source>
</evidence>
<sequence>MARPATIANKMADDFQLRVCTNTRTIWQFTNGAWRHADWLVHDKLLDYDPDAENLNLKVESVRDVALPYVLLERGLTLVADQPDDRFINTSAGLYELSSGKILPHNPEVMSFSQVPLVPEFKNIRIPVFNAFLSETFDDKGIENYVLDLMAYALVPGNERQHATLLVGSGANGKGTLIRVMENLFRRCDRSAVSVRDMAENRFAAFQLFGRAFNYDADMSSRYISDTSVFKKTTGGDALAMERKYMDPFYAKVWASQWFSVNSIPRSSDTTYGFLRRWDVVEFNNVITKPDLTLEDRMMAELPSIAGFLITRARMNAGTVTKAGSGLQRLAESVDPVRAWLADEDRAPSGWMPRTEAYCDFKIWAESQGIRSLPTSRGLYEQLRAAGVPEKTGVGRQRGTRGFEFAGGVQ</sequence>
<dbReference type="Gene3D" id="3.40.50.300">
    <property type="entry name" value="P-loop containing nucleotide triphosphate hydrolases"/>
    <property type="match status" value="1"/>
</dbReference>
<dbReference type="AlphaFoldDB" id="A0A829QPW9"/>
<keyword evidence="1" id="KW-0547">Nucleotide-binding</keyword>
<evidence type="ECO:0000256" key="4">
    <source>
        <dbReference type="SAM" id="MobiDB-lite"/>
    </source>
</evidence>
<dbReference type="InterPro" id="IPR051620">
    <property type="entry name" value="ORF904-like_C"/>
</dbReference>
<proteinExistence type="predicted"/>
<dbReference type="PROSITE" id="PS51206">
    <property type="entry name" value="SF3_HELICASE_1"/>
    <property type="match status" value="1"/>
</dbReference>
<protein>
    <submittedName>
        <fullName evidence="6">Phage/plasmid primase, P4 family, C-terminal domain protein</fullName>
    </submittedName>
</protein>
<feature type="region of interest" description="Disordered" evidence="4">
    <location>
        <begin position="391"/>
        <end position="410"/>
    </location>
</feature>
<feature type="domain" description="SF3 helicase" evidence="5">
    <location>
        <begin position="141"/>
        <end position="296"/>
    </location>
</feature>
<evidence type="ECO:0000256" key="1">
    <source>
        <dbReference type="ARBA" id="ARBA00022741"/>
    </source>
</evidence>
<name>A0A829QPW9_9MYCO</name>
<keyword evidence="2" id="KW-0378">Hydrolase</keyword>
<comment type="caution">
    <text evidence="6">The sequence shown here is derived from an EMBL/GenBank/DDBJ whole genome shotgun (WGS) entry which is preliminary data.</text>
</comment>
<evidence type="ECO:0000256" key="2">
    <source>
        <dbReference type="ARBA" id="ARBA00022801"/>
    </source>
</evidence>
<dbReference type="GO" id="GO:0016787">
    <property type="term" value="F:hydrolase activity"/>
    <property type="evidence" value="ECO:0007669"/>
    <property type="project" value="UniProtKB-KW"/>
</dbReference>
<dbReference type="InterPro" id="IPR045455">
    <property type="entry name" value="NrS-1_pol-like_helicase"/>
</dbReference>
<dbReference type="EMBL" id="JAOH01000002">
    <property type="protein sequence ID" value="EUA64269.1"/>
    <property type="molecule type" value="Genomic_DNA"/>
</dbReference>
<dbReference type="Pfam" id="PF19263">
    <property type="entry name" value="DUF5906"/>
    <property type="match status" value="1"/>
</dbReference>
<gene>
    <name evidence="6" type="ORF">I542_4437</name>
</gene>
<dbReference type="GO" id="GO:0005524">
    <property type="term" value="F:ATP binding"/>
    <property type="evidence" value="ECO:0007669"/>
    <property type="project" value="UniProtKB-KW"/>
</dbReference>
<accession>A0A829QPW9</accession>
<dbReference type="InterPro" id="IPR014015">
    <property type="entry name" value="Helicase_SF3_DNA-vir"/>
</dbReference>
<reference evidence="6 7" key="1">
    <citation type="submission" date="2013-12" db="EMBL/GenBank/DDBJ databases">
        <authorList>
            <person name="Zelazny A."/>
            <person name="Olivier K."/>
            <person name="Holland S."/>
            <person name="Lenaerts A."/>
            <person name="Ordway D."/>
            <person name="DeGroote M.A."/>
            <person name="Parker T."/>
            <person name="Sizemore C."/>
            <person name="Tallon L.J."/>
            <person name="Sadzewicz L.K."/>
            <person name="Sengamalay N."/>
            <person name="Fraser C.M."/>
            <person name="Hine E."/>
            <person name="Shefchek K.A."/>
            <person name="Das S.P."/>
            <person name="Tettelin H."/>
        </authorList>
    </citation>
    <scope>NUCLEOTIDE SEQUENCE [LARGE SCALE GENOMIC DNA]</scope>
    <source>
        <strain evidence="6 7">1948</strain>
    </source>
</reference>
<dbReference type="Proteomes" id="UP000021210">
    <property type="component" value="Unassembled WGS sequence"/>
</dbReference>